<keyword evidence="2 4" id="KW-0238">DNA-binding</keyword>
<dbReference type="EMBL" id="CP036269">
    <property type="protein sequence ID" value="QDT41114.1"/>
    <property type="molecule type" value="Genomic_DNA"/>
</dbReference>
<evidence type="ECO:0000256" key="2">
    <source>
        <dbReference type="ARBA" id="ARBA00023125"/>
    </source>
</evidence>
<feature type="domain" description="Core-binding (CB)" evidence="5">
    <location>
        <begin position="1"/>
        <end position="82"/>
    </location>
</feature>
<dbReference type="InterPro" id="IPR025269">
    <property type="entry name" value="SAM-like_dom"/>
</dbReference>
<evidence type="ECO:0000313" key="6">
    <source>
        <dbReference type="EMBL" id="QDT41114.1"/>
    </source>
</evidence>
<keyword evidence="1" id="KW-0229">DNA integration</keyword>
<dbReference type="InterPro" id="IPR044068">
    <property type="entry name" value="CB"/>
</dbReference>
<gene>
    <name evidence="6" type="ORF">Pan241w_11730</name>
</gene>
<sequence length="293" mass="33451">MKLRQATEEYINDPEVELAPRTAESYLHHCNRWERLTDDPSLDDINKAAILEFYQGCKSSGLAATTFQSSWRNIRAILRHAKQKGWISEVPVIRTGKVRKRRPVVPPWNVLDTMYTNVSRTIWPVLDYCSTEAFWQSWLAVSYWTGLRLGDMKELRSSDFNAAEGTLIAMANKTSKEHIYPVPEWLGRHIDAVSGSGDDRLFSVPRWSDNRIRRELARMCSGVDLRRPVSPQQIRRLSINTWTSVNPDAGKMIHGTGLGVLDFYLDPLMLLESCVPKMPVPEQMKTEATFVAG</sequence>
<dbReference type="GO" id="GO:0006310">
    <property type="term" value="P:DNA recombination"/>
    <property type="evidence" value="ECO:0007669"/>
    <property type="project" value="UniProtKB-KW"/>
</dbReference>
<organism evidence="6 7">
    <name type="scientific">Gimesia alba</name>
    <dbReference type="NCBI Taxonomy" id="2527973"/>
    <lineage>
        <taxon>Bacteria</taxon>
        <taxon>Pseudomonadati</taxon>
        <taxon>Planctomycetota</taxon>
        <taxon>Planctomycetia</taxon>
        <taxon>Planctomycetales</taxon>
        <taxon>Planctomycetaceae</taxon>
        <taxon>Gimesia</taxon>
    </lineage>
</organism>
<dbReference type="RefSeq" id="WP_145212191.1">
    <property type="nucleotide sequence ID" value="NZ_CP036269.1"/>
</dbReference>
<evidence type="ECO:0000256" key="3">
    <source>
        <dbReference type="ARBA" id="ARBA00023172"/>
    </source>
</evidence>
<name>A0A517RB97_9PLAN</name>
<dbReference type="GO" id="GO:0003677">
    <property type="term" value="F:DNA binding"/>
    <property type="evidence" value="ECO:0007669"/>
    <property type="project" value="UniProtKB-UniRule"/>
</dbReference>
<dbReference type="InterPro" id="IPR010998">
    <property type="entry name" value="Integrase_recombinase_N"/>
</dbReference>
<dbReference type="InterPro" id="IPR011010">
    <property type="entry name" value="DNA_brk_join_enz"/>
</dbReference>
<evidence type="ECO:0000256" key="1">
    <source>
        <dbReference type="ARBA" id="ARBA00022908"/>
    </source>
</evidence>
<keyword evidence="7" id="KW-1185">Reference proteome</keyword>
<accession>A0A517RB97</accession>
<dbReference type="PROSITE" id="PS51900">
    <property type="entry name" value="CB"/>
    <property type="match status" value="1"/>
</dbReference>
<dbReference type="GO" id="GO:0015074">
    <property type="term" value="P:DNA integration"/>
    <property type="evidence" value="ECO:0007669"/>
    <property type="project" value="UniProtKB-KW"/>
</dbReference>
<dbReference type="Pfam" id="PF13102">
    <property type="entry name" value="Phage_int_SAM_5"/>
    <property type="match status" value="1"/>
</dbReference>
<dbReference type="Proteomes" id="UP000317171">
    <property type="component" value="Chromosome"/>
</dbReference>
<dbReference type="Gene3D" id="1.10.443.10">
    <property type="entry name" value="Intergrase catalytic core"/>
    <property type="match status" value="1"/>
</dbReference>
<dbReference type="InterPro" id="IPR013762">
    <property type="entry name" value="Integrase-like_cat_sf"/>
</dbReference>
<dbReference type="SUPFAM" id="SSF56349">
    <property type="entry name" value="DNA breaking-rejoining enzymes"/>
    <property type="match status" value="1"/>
</dbReference>
<protein>
    <submittedName>
        <fullName evidence="6">Phage integrase family protein</fullName>
    </submittedName>
</protein>
<evidence type="ECO:0000313" key="7">
    <source>
        <dbReference type="Proteomes" id="UP000317171"/>
    </source>
</evidence>
<evidence type="ECO:0000256" key="4">
    <source>
        <dbReference type="PROSITE-ProRule" id="PRU01248"/>
    </source>
</evidence>
<dbReference type="OrthoDB" id="284961at2"/>
<evidence type="ECO:0000259" key="5">
    <source>
        <dbReference type="PROSITE" id="PS51900"/>
    </source>
</evidence>
<dbReference type="KEGG" id="gaz:Pan241w_11730"/>
<proteinExistence type="predicted"/>
<dbReference type="Gene3D" id="1.10.150.130">
    <property type="match status" value="1"/>
</dbReference>
<dbReference type="AlphaFoldDB" id="A0A517RB97"/>
<reference evidence="6 7" key="1">
    <citation type="submission" date="2019-02" db="EMBL/GenBank/DDBJ databases">
        <title>Deep-cultivation of Planctomycetes and their phenomic and genomic characterization uncovers novel biology.</title>
        <authorList>
            <person name="Wiegand S."/>
            <person name="Jogler M."/>
            <person name="Boedeker C."/>
            <person name="Pinto D."/>
            <person name="Vollmers J."/>
            <person name="Rivas-Marin E."/>
            <person name="Kohn T."/>
            <person name="Peeters S.H."/>
            <person name="Heuer A."/>
            <person name="Rast P."/>
            <person name="Oberbeckmann S."/>
            <person name="Bunk B."/>
            <person name="Jeske O."/>
            <person name="Meyerdierks A."/>
            <person name="Storesund J.E."/>
            <person name="Kallscheuer N."/>
            <person name="Luecker S."/>
            <person name="Lage O.M."/>
            <person name="Pohl T."/>
            <person name="Merkel B.J."/>
            <person name="Hornburger P."/>
            <person name="Mueller R.-W."/>
            <person name="Bruemmer F."/>
            <person name="Labrenz M."/>
            <person name="Spormann A.M."/>
            <person name="Op den Camp H."/>
            <person name="Overmann J."/>
            <person name="Amann R."/>
            <person name="Jetten M.S.M."/>
            <person name="Mascher T."/>
            <person name="Medema M.H."/>
            <person name="Devos D.P."/>
            <person name="Kaster A.-K."/>
            <person name="Ovreas L."/>
            <person name="Rohde M."/>
            <person name="Galperin M.Y."/>
            <person name="Jogler C."/>
        </authorList>
    </citation>
    <scope>NUCLEOTIDE SEQUENCE [LARGE SCALE GENOMIC DNA]</scope>
    <source>
        <strain evidence="6 7">Pan241w</strain>
    </source>
</reference>
<keyword evidence="3" id="KW-0233">DNA recombination</keyword>